<dbReference type="InterPro" id="IPR050553">
    <property type="entry name" value="Thioredoxin_ResA/DsbE_sf"/>
</dbReference>
<dbReference type="KEGG" id="fuv:JR347_06310"/>
<protein>
    <submittedName>
        <fullName evidence="3">TlpA family protein disulfide reductase</fullName>
    </submittedName>
</protein>
<dbReference type="Proteomes" id="UP000662783">
    <property type="component" value="Chromosome"/>
</dbReference>
<dbReference type="GO" id="GO:0016491">
    <property type="term" value="F:oxidoreductase activity"/>
    <property type="evidence" value="ECO:0007669"/>
    <property type="project" value="InterPro"/>
</dbReference>
<dbReference type="PANTHER" id="PTHR42852:SF17">
    <property type="entry name" value="THIOREDOXIN-LIKE PROTEIN HI_1115"/>
    <property type="match status" value="1"/>
</dbReference>
<evidence type="ECO:0000259" key="2">
    <source>
        <dbReference type="PROSITE" id="PS51352"/>
    </source>
</evidence>
<dbReference type="InterPro" id="IPR000866">
    <property type="entry name" value="AhpC/TSA"/>
</dbReference>
<name>A0A974WIT6_9BACT</name>
<dbReference type="CDD" id="cd02966">
    <property type="entry name" value="TlpA_like_family"/>
    <property type="match status" value="1"/>
</dbReference>
<dbReference type="PROSITE" id="PS51352">
    <property type="entry name" value="THIOREDOXIN_2"/>
    <property type="match status" value="1"/>
</dbReference>
<proteinExistence type="predicted"/>
<reference evidence="3" key="1">
    <citation type="submission" date="2021-02" db="EMBL/GenBank/DDBJ databases">
        <title>Fulvivirga sp. S481 isolated from sea water.</title>
        <authorList>
            <person name="Bae S.S."/>
            <person name="Baek K."/>
        </authorList>
    </citation>
    <scope>NUCLEOTIDE SEQUENCE</scope>
    <source>
        <strain evidence="3">S481</strain>
    </source>
</reference>
<dbReference type="Pfam" id="PF00578">
    <property type="entry name" value="AhpC-TSA"/>
    <property type="match status" value="1"/>
</dbReference>
<dbReference type="AlphaFoldDB" id="A0A974WIT6"/>
<dbReference type="InterPro" id="IPR013766">
    <property type="entry name" value="Thioredoxin_domain"/>
</dbReference>
<dbReference type="EMBL" id="CP070608">
    <property type="protein sequence ID" value="QSE98689.1"/>
    <property type="molecule type" value="Genomic_DNA"/>
</dbReference>
<gene>
    <name evidence="3" type="ORF">JR347_06310</name>
</gene>
<keyword evidence="1" id="KW-0732">Signal</keyword>
<evidence type="ECO:0000313" key="3">
    <source>
        <dbReference type="EMBL" id="QSE98689.1"/>
    </source>
</evidence>
<feature type="domain" description="Thioredoxin" evidence="2">
    <location>
        <begin position="44"/>
        <end position="186"/>
    </location>
</feature>
<dbReference type="GO" id="GO:0016209">
    <property type="term" value="F:antioxidant activity"/>
    <property type="evidence" value="ECO:0007669"/>
    <property type="project" value="InterPro"/>
</dbReference>
<dbReference type="RefSeq" id="WP_205723203.1">
    <property type="nucleotide sequence ID" value="NZ_CP070608.1"/>
</dbReference>
<dbReference type="Gene3D" id="3.40.30.10">
    <property type="entry name" value="Glutaredoxin"/>
    <property type="match status" value="1"/>
</dbReference>
<feature type="chain" id="PRO_5037790275" evidence="1">
    <location>
        <begin position="28"/>
        <end position="187"/>
    </location>
</feature>
<evidence type="ECO:0000256" key="1">
    <source>
        <dbReference type="SAM" id="SignalP"/>
    </source>
</evidence>
<evidence type="ECO:0000313" key="4">
    <source>
        <dbReference type="Proteomes" id="UP000662783"/>
    </source>
</evidence>
<organism evidence="3 4">
    <name type="scientific">Fulvivirga lutea</name>
    <dbReference type="NCBI Taxonomy" id="2810512"/>
    <lineage>
        <taxon>Bacteria</taxon>
        <taxon>Pseudomonadati</taxon>
        <taxon>Bacteroidota</taxon>
        <taxon>Cytophagia</taxon>
        <taxon>Cytophagales</taxon>
        <taxon>Fulvivirgaceae</taxon>
        <taxon>Fulvivirga</taxon>
    </lineage>
</organism>
<sequence length="187" mass="21672">MKNFMKTSMLFLSFTFFIFFFQTNSTAQEIVFERDDSGNPILDQQFVDTVINKTKFKKIDGETLTLRDFKGKVVVIDFWQTWCGPCIIAFKGLQDAKLKYPDKLEIIAASPEWADKEGKIKRFIKKNNYSFQFIWAGELERILSLKSIPYKIIIDENGNLITTKSDSGGQKEEFLLIEKILTNHSGR</sequence>
<feature type="signal peptide" evidence="1">
    <location>
        <begin position="1"/>
        <end position="27"/>
    </location>
</feature>
<accession>A0A974WIT6</accession>
<keyword evidence="4" id="KW-1185">Reference proteome</keyword>
<dbReference type="PANTHER" id="PTHR42852">
    <property type="entry name" value="THIOL:DISULFIDE INTERCHANGE PROTEIN DSBE"/>
    <property type="match status" value="1"/>
</dbReference>
<dbReference type="SUPFAM" id="SSF52833">
    <property type="entry name" value="Thioredoxin-like"/>
    <property type="match status" value="1"/>
</dbReference>
<dbReference type="InterPro" id="IPR036249">
    <property type="entry name" value="Thioredoxin-like_sf"/>
</dbReference>